<comment type="caution">
    <text evidence="3">The sequence shown here is derived from an EMBL/GenBank/DDBJ whole genome shotgun (WGS) entry which is preliminary data.</text>
</comment>
<dbReference type="GO" id="GO:0005737">
    <property type="term" value="C:cytoplasm"/>
    <property type="evidence" value="ECO:0007669"/>
    <property type="project" value="UniProtKB-ARBA"/>
</dbReference>
<dbReference type="InterPro" id="IPR052634">
    <property type="entry name" value="Sperm_flagellar-bone_growth"/>
</dbReference>
<dbReference type="EMBL" id="JXXN02000774">
    <property type="protein sequence ID" value="THD26345.1"/>
    <property type="molecule type" value="Genomic_DNA"/>
</dbReference>
<dbReference type="PROSITE" id="PS50021">
    <property type="entry name" value="CH"/>
    <property type="match status" value="1"/>
</dbReference>
<dbReference type="Gene3D" id="1.10.418.10">
    <property type="entry name" value="Calponin-like domain"/>
    <property type="match status" value="1"/>
</dbReference>
<dbReference type="InterPro" id="IPR001715">
    <property type="entry name" value="CH_dom"/>
</dbReference>
<feature type="compositionally biased region" description="Polar residues" evidence="1">
    <location>
        <begin position="962"/>
        <end position="972"/>
    </location>
</feature>
<feature type="region of interest" description="Disordered" evidence="1">
    <location>
        <begin position="1441"/>
        <end position="1494"/>
    </location>
</feature>
<evidence type="ECO:0000313" key="4">
    <source>
        <dbReference type="Proteomes" id="UP000230066"/>
    </source>
</evidence>
<dbReference type="PANTHER" id="PTHR14919:SF0">
    <property type="entry name" value="SPERM FLAGELLAR PROTEIN 2"/>
    <property type="match status" value="1"/>
</dbReference>
<dbReference type="Pfam" id="PF22946">
    <property type="entry name" value="SPEF2_D5"/>
    <property type="match status" value="1"/>
</dbReference>
<evidence type="ECO:0000259" key="2">
    <source>
        <dbReference type="PROSITE" id="PS50021"/>
    </source>
</evidence>
<dbReference type="Pfam" id="PF06294">
    <property type="entry name" value="CH_2"/>
    <property type="match status" value="1"/>
</dbReference>
<reference evidence="3" key="1">
    <citation type="submission" date="2019-03" db="EMBL/GenBank/DDBJ databases">
        <title>Improved annotation for the trematode Fasciola hepatica.</title>
        <authorList>
            <person name="Choi Y.-J."/>
            <person name="Martin J."/>
            <person name="Mitreva M."/>
        </authorList>
    </citation>
    <scope>NUCLEOTIDE SEQUENCE [LARGE SCALE GENOMIC DNA]</scope>
</reference>
<dbReference type="InterPro" id="IPR010441">
    <property type="entry name" value="CH_2"/>
</dbReference>
<dbReference type="Pfam" id="PF00406">
    <property type="entry name" value="ADK"/>
    <property type="match status" value="1"/>
</dbReference>
<feature type="region of interest" description="Disordered" evidence="1">
    <location>
        <begin position="1257"/>
        <end position="1309"/>
    </location>
</feature>
<feature type="compositionally biased region" description="Low complexity" evidence="1">
    <location>
        <begin position="1360"/>
        <end position="1377"/>
    </location>
</feature>
<name>A0A4E0RGY8_FASHE</name>
<feature type="compositionally biased region" description="Polar residues" evidence="1">
    <location>
        <begin position="1263"/>
        <end position="1276"/>
    </location>
</feature>
<dbReference type="Gene3D" id="3.40.50.300">
    <property type="entry name" value="P-loop containing nucleotide triphosphate hydrolases"/>
    <property type="match status" value="1"/>
</dbReference>
<protein>
    <recommendedName>
        <fullName evidence="2">Calponin-homology (CH) domain-containing protein</fullName>
    </recommendedName>
</protein>
<dbReference type="InterPro" id="IPR054517">
    <property type="entry name" value="SPEF2_D5"/>
</dbReference>
<feature type="region of interest" description="Disordered" evidence="1">
    <location>
        <begin position="659"/>
        <end position="678"/>
    </location>
</feature>
<keyword evidence="4" id="KW-1185">Reference proteome</keyword>
<feature type="region of interest" description="Disordered" evidence="1">
    <location>
        <begin position="155"/>
        <end position="188"/>
    </location>
</feature>
<dbReference type="InterPro" id="IPR036872">
    <property type="entry name" value="CH_dom_sf"/>
</dbReference>
<feature type="compositionally biased region" description="Polar residues" evidence="1">
    <location>
        <begin position="1009"/>
        <end position="1019"/>
    </location>
</feature>
<feature type="compositionally biased region" description="Low complexity" evidence="1">
    <location>
        <begin position="1277"/>
        <end position="1287"/>
    </location>
</feature>
<dbReference type="PANTHER" id="PTHR14919">
    <property type="entry name" value="KPL2-RELATED"/>
    <property type="match status" value="1"/>
</dbReference>
<accession>A0A4E0RGY8</accession>
<feature type="domain" description="Calponin-homology (CH)" evidence="2">
    <location>
        <begin position="1"/>
        <end position="102"/>
    </location>
</feature>
<dbReference type="Proteomes" id="UP000230066">
    <property type="component" value="Unassembled WGS sequence"/>
</dbReference>
<evidence type="ECO:0000313" key="3">
    <source>
        <dbReference type="EMBL" id="THD26345.1"/>
    </source>
</evidence>
<feature type="region of interest" description="Disordered" evidence="1">
    <location>
        <begin position="1360"/>
        <end position="1385"/>
    </location>
</feature>
<organism evidence="3 4">
    <name type="scientific">Fasciola hepatica</name>
    <name type="common">Liver fluke</name>
    <dbReference type="NCBI Taxonomy" id="6192"/>
    <lineage>
        <taxon>Eukaryota</taxon>
        <taxon>Metazoa</taxon>
        <taxon>Spiralia</taxon>
        <taxon>Lophotrochozoa</taxon>
        <taxon>Platyhelminthes</taxon>
        <taxon>Trematoda</taxon>
        <taxon>Digenea</taxon>
        <taxon>Plagiorchiida</taxon>
        <taxon>Echinostomata</taxon>
        <taxon>Echinostomatoidea</taxon>
        <taxon>Fasciolidae</taxon>
        <taxon>Fasciola</taxon>
    </lineage>
</organism>
<gene>
    <name evidence="3" type="ORF">D915_002949</name>
</gene>
<dbReference type="InterPro" id="IPR027417">
    <property type="entry name" value="P-loop_NTPase"/>
</dbReference>
<evidence type="ECO:0000256" key="1">
    <source>
        <dbReference type="SAM" id="MobiDB-lite"/>
    </source>
</evidence>
<feature type="region of interest" description="Disordered" evidence="1">
    <location>
        <begin position="954"/>
        <end position="1027"/>
    </location>
</feature>
<proteinExistence type="predicted"/>
<feature type="compositionally biased region" description="Low complexity" evidence="1">
    <location>
        <begin position="1296"/>
        <end position="1307"/>
    </location>
</feature>
<sequence length="2062" mass="231699">MTNILISWLRAEDLVNDAVSIEEQFSNGYLIGKLLNKYGMQKDFGFFKDLSTSEVKMNNFTRIGTALTEAGVTLRAREARAIMRAEPGAVFTLLYNIYLFVQTRLHKGGSQMIPSSRQELRELELQLYKHQLKQLIPRQSDETMAQIVARFEAKRKENMDHAKRERLQSAEQRAERNQTNRRNQMDRGRQIRLAQSELMAKLEANLIDVSKKPPLRSFNREESLKPQKMTREGLNALKDIEQFEKHIESTNMSANQRAKSQGSTELVDHLRWVRVSGLSDEKRRHAQAAGVFDPKASLNYLERIKERVHEEEMAHQERQKRRRRIIVASLEEHHAREEERRTHQLTDRLRRQSQLERRISVQLAQTKREKSVLLENRLEREREYAAQREVEFQRAMDLQRELELQRKEQESNALAILRQAWANDRARRREESYMRHYRFVSDDVVDLLVQFSVQVADYRGLTGRLIPIKLMRQWKAQFVAGKPFWTRDAEQDPDETVKLGEKELIPKEENADTAQLLDELDLADYRKLDGEWDLSNIGTNQVQSLPGEPCRTVSGQPVEWILNATDLGFPFDFSRPEQNVIFDWLVHRVRHLVCPSPCTPPEPNLPDLPVRMAIIGKPLSGKSTIALKLLETHKCAVLCPTQLVSQALGAYQMSEAAAELEEPTTRSPSQARSDEASRATSSIASELVILGKRIHEELQAGDVVSDQLLVDLVFHAIRSLEPGISFVLDGFPCNVNQTELLIRRLTVDASDCSPTPSPDLAMELLTKLITRRSLDLIILLEVTDDEVLRRAVSQVEETQSDASCVEQSEGTNSIVTKYSTTDTSYGELKTRLASFIDSWSQMESYITENQPTVQILRVDAGGQVDEDGLERRISPSEVLLDIEQIVQSFIDTRQTMSSVEPTESEICTPLCTKLAEGDSTRGITPQEVISSESLNESILTGKESPLAEVVSNMGATRPLSPRQKSGSLSRQSTSDKKAKQKGSAAKRATPTDERQPRSTSKSHRRSDASGKSQKASTDTTKLKTDAVRNEEQIASQLATPELHSPRPGEDGWTFVNLPLELESASTLMHLYESSENNYCQNVKLVFRALRHVRWQFIPHIYEARGEFYNYLQRPDSKQAFVTEFQNSFNSVLNEMRADEETKADLHCRVDDLRDTLYEVLDETKVANEKRIPKCLNPSGWMTEKLCLLANLYLSLMQLEVTRYQDRARLLKDYYSVMERKPQIVDNETVELLTGTIDATSATYSRLPLMQLPEGPCESEMRAENSTTSPISKAQTGKSKSSSSSTKSHPTVNRNRSQTSSSSLSDQPSEIDAELAQIPEQFLTKVNMLHPKSTLNEIHAALTKSGPGVSKSITPALAVAASSKGGAKTTGKPGTTTGSDKDKQGLPSAATLCVDKYTVPTVQEAQFLYNACLCALQIVVNQFHAERQARAAEAEQDGLSISTPKLAGAKGGHGTTDDRNKVAGAKKGGPRSATSKGRTTKIEGPPTSTELSEEEQLARQMRDRLRKEHVAALENETSATVFRITLIRAQACTVLTDLKMKLNEAEQLMNDWIGTRTLREHDAVHKLVDFVREAIESEQKLELPLVLDGEHFYLQKPVSDPVHEESILAAISPSLLAEVPVMDLGYFTLDQLECLLQKFQECAPSGHIETRAFSSLLQPLLDHRLTQISGPISADLTTDLCHSLAQLYQASFENDIDLESVIPGSRTKDPESIIGNLSPLTDAPKREGDEKVPFYVDWRRFLLAATQSQSIFYPSAKPVQASLIQLANRLYELDQHVDRSHDGQSVTMLHVKVTRAQFQFATFPWYPSNRDYYRRLQDFIFSLFVENSRANLRAHDSSSPSHINQQADSVPAMSKVNCLYLDGTESPKCQVGLEQSINCAQLLLHLSAVGVPNGYVGLLRAVSALLRSHVPHEVILGHEEDTQVQPELEDIPDHVDDVLVPKSVLETILGYGLINSSGTNNETEAECPQLMDVIQPDRFAFRDKLSQIYADLDGGDFTDDPAVPFSNLVQHPGSVELLLSAIPRFQLPQFPEPWPSLIRMYSKPAQSGSTSTLYDNTSKPSIS</sequence>
<dbReference type="SUPFAM" id="SSF52540">
    <property type="entry name" value="P-loop containing nucleoside triphosphate hydrolases"/>
    <property type="match status" value="1"/>
</dbReference>